<evidence type="ECO:0000313" key="2">
    <source>
        <dbReference type="EMBL" id="OUC41941.1"/>
    </source>
</evidence>
<name>A0A1Y3EAD2_9BILA</name>
<accession>A0A1Y3EAD2</accession>
<dbReference type="EMBL" id="LVZM01018823">
    <property type="protein sequence ID" value="OUC41941.1"/>
    <property type="molecule type" value="Genomic_DNA"/>
</dbReference>
<protein>
    <submittedName>
        <fullName evidence="2">Uncharacterized protein</fullName>
    </submittedName>
</protein>
<evidence type="ECO:0000313" key="3">
    <source>
        <dbReference type="Proteomes" id="UP000243006"/>
    </source>
</evidence>
<dbReference type="Proteomes" id="UP000243006">
    <property type="component" value="Unassembled WGS sequence"/>
</dbReference>
<feature type="region of interest" description="Disordered" evidence="1">
    <location>
        <begin position="1"/>
        <end position="63"/>
    </location>
</feature>
<feature type="compositionally biased region" description="Polar residues" evidence="1">
    <location>
        <begin position="29"/>
        <end position="55"/>
    </location>
</feature>
<dbReference type="AlphaFoldDB" id="A0A1Y3EAD2"/>
<evidence type="ECO:0000256" key="1">
    <source>
        <dbReference type="SAM" id="MobiDB-lite"/>
    </source>
</evidence>
<comment type="caution">
    <text evidence="2">The sequence shown here is derived from an EMBL/GenBank/DDBJ whole genome shotgun (WGS) entry which is preliminary data.</text>
</comment>
<sequence>MNSTLLYINPVPPPPPRQEVQSSPESEQAETVQSDGGSPDESTQSPSVSEGTVTSEPRPRVFQ</sequence>
<organism evidence="2 3">
    <name type="scientific">Trichinella nativa</name>
    <dbReference type="NCBI Taxonomy" id="6335"/>
    <lineage>
        <taxon>Eukaryota</taxon>
        <taxon>Metazoa</taxon>
        <taxon>Ecdysozoa</taxon>
        <taxon>Nematoda</taxon>
        <taxon>Enoplea</taxon>
        <taxon>Dorylaimia</taxon>
        <taxon>Trichinellida</taxon>
        <taxon>Trichinellidae</taxon>
        <taxon>Trichinella</taxon>
    </lineage>
</organism>
<gene>
    <name evidence="2" type="ORF">D917_10570</name>
</gene>
<proteinExistence type="predicted"/>
<feature type="non-terminal residue" evidence="2">
    <location>
        <position position="63"/>
    </location>
</feature>
<reference evidence="2 3" key="1">
    <citation type="submission" date="2015-04" db="EMBL/GenBank/DDBJ databases">
        <title>Draft genome of the roundworm Trichinella nativa.</title>
        <authorList>
            <person name="Mitreva M."/>
        </authorList>
    </citation>
    <scope>NUCLEOTIDE SEQUENCE [LARGE SCALE GENOMIC DNA]</scope>
    <source>
        <strain evidence="2 3">ISS45</strain>
    </source>
</reference>